<dbReference type="AlphaFoldDB" id="A0A6J8BX16"/>
<evidence type="ECO:0000313" key="2">
    <source>
        <dbReference type="Proteomes" id="UP000507470"/>
    </source>
</evidence>
<evidence type="ECO:0008006" key="3">
    <source>
        <dbReference type="Google" id="ProtNLM"/>
    </source>
</evidence>
<reference evidence="1 2" key="1">
    <citation type="submission" date="2020-06" db="EMBL/GenBank/DDBJ databases">
        <authorList>
            <person name="Li R."/>
            <person name="Bekaert M."/>
        </authorList>
    </citation>
    <scope>NUCLEOTIDE SEQUENCE [LARGE SCALE GENOMIC DNA]</scope>
    <source>
        <strain evidence="2">wild</strain>
    </source>
</reference>
<accession>A0A6J8BX16</accession>
<organism evidence="1 2">
    <name type="scientific">Mytilus coruscus</name>
    <name type="common">Sea mussel</name>
    <dbReference type="NCBI Taxonomy" id="42192"/>
    <lineage>
        <taxon>Eukaryota</taxon>
        <taxon>Metazoa</taxon>
        <taxon>Spiralia</taxon>
        <taxon>Lophotrochozoa</taxon>
        <taxon>Mollusca</taxon>
        <taxon>Bivalvia</taxon>
        <taxon>Autobranchia</taxon>
        <taxon>Pteriomorphia</taxon>
        <taxon>Mytilida</taxon>
        <taxon>Mytiloidea</taxon>
        <taxon>Mytilidae</taxon>
        <taxon>Mytilinae</taxon>
        <taxon>Mytilus</taxon>
    </lineage>
</organism>
<evidence type="ECO:0000313" key="1">
    <source>
        <dbReference type="EMBL" id="CAC5388222.1"/>
    </source>
</evidence>
<dbReference type="EMBL" id="CACVKT020004142">
    <property type="protein sequence ID" value="CAC5388222.1"/>
    <property type="molecule type" value="Genomic_DNA"/>
</dbReference>
<name>A0A6J8BX16_MYTCO</name>
<sequence>MAGISMETCDSLNFYKYLCQRIGSEEDVKIRRLAFVIRDIGRNNTFITSGSKGEGLNLNGSDIDVMFIDRCAQVYESEAEVVIEGKRLPFIMYTEDTPPCFTQLYLLTHHQNQELVSVSVSLLNMLDKNHLGYAFSSELYKLFHLSNAYRSSKIHGPCISDEFDQHDLAYCLKCDTWIRQAKPWISRPRTAWPSPELISKIISCETLTTILKNIYGQGINCFAFSETLQDYQNQCYEINESIISKNNRCLQHFMPLYCNILNSGRVESFSRLLYDFLHHSRTGLSKGLFALQISAAFKVVPVTTTYPYSSTNRKHYLMYKNDLSHLMIGLHSDAISGLLMLASFFYVAKNYLASLTVLTYTMEKYTDEIIYLRVFNNRSIHYIKQHVVKLTNKEKLHTILKSLTTCSFEVDHNSSIVPQELQQDVASDCTIFHPLPFAHFLRFLCCYHLHDISSSRQSLQQLEHVQWTLSEGGTLVSHPDSLNTVIMCGIAHQLLGDIHSASHAFLETAARDKNNETSAASRLYSLF</sequence>
<proteinExistence type="predicted"/>
<keyword evidence="2" id="KW-1185">Reference proteome</keyword>
<dbReference type="Proteomes" id="UP000507470">
    <property type="component" value="Unassembled WGS sequence"/>
</dbReference>
<dbReference type="OrthoDB" id="6112914at2759"/>
<gene>
    <name evidence="1" type="ORF">MCOR_23501</name>
</gene>
<protein>
    <recommendedName>
        <fullName evidence="3">Mab-21-like HhH/H2TH-like domain-containing protein</fullName>
    </recommendedName>
</protein>